<organism evidence="2 3">
    <name type="scientific">Holospora obtusa F1</name>
    <dbReference type="NCBI Taxonomy" id="1399147"/>
    <lineage>
        <taxon>Bacteria</taxon>
        <taxon>Pseudomonadati</taxon>
        <taxon>Pseudomonadota</taxon>
        <taxon>Alphaproteobacteria</taxon>
        <taxon>Holosporales</taxon>
        <taxon>Holosporaceae</taxon>
        <taxon>Holospora</taxon>
    </lineage>
</organism>
<reference evidence="2 3" key="1">
    <citation type="journal article" date="2014" name="FEMS Microbiol. Lett.">
        <title>Draft genome sequences of three Holospora species (Holospora obtusa, Holospora undulata, and Holospora elegans), endonuclear symbiotic bacteria of the ciliate Paramecium caudatum.</title>
        <authorList>
            <person name="Dohra H."/>
            <person name="Tanaka K."/>
            <person name="Suzuki T."/>
            <person name="Fujishima M."/>
            <person name="Suzuki H."/>
        </authorList>
    </citation>
    <scope>NUCLEOTIDE SEQUENCE [LARGE SCALE GENOMIC DNA]</scope>
    <source>
        <strain evidence="2 3">F1</strain>
    </source>
</reference>
<keyword evidence="1" id="KW-1133">Transmembrane helix</keyword>
<comment type="caution">
    <text evidence="2">The sequence shown here is derived from an EMBL/GenBank/DDBJ whole genome shotgun (WGS) entry which is preliminary data.</text>
</comment>
<evidence type="ECO:0000256" key="1">
    <source>
        <dbReference type="SAM" id="Phobius"/>
    </source>
</evidence>
<gene>
    <name evidence="2" type="ORF">P618_200784</name>
</gene>
<dbReference type="Proteomes" id="UP000019112">
    <property type="component" value="Unassembled WGS sequence"/>
</dbReference>
<feature type="transmembrane region" description="Helical" evidence="1">
    <location>
        <begin position="405"/>
        <end position="426"/>
    </location>
</feature>
<feature type="transmembrane region" description="Helical" evidence="1">
    <location>
        <begin position="179"/>
        <end position="198"/>
    </location>
</feature>
<dbReference type="eggNOG" id="COG1055">
    <property type="taxonomic scope" value="Bacteria"/>
</dbReference>
<dbReference type="STRING" id="1399147.P618_200784"/>
<feature type="transmembrane region" description="Helical" evidence="1">
    <location>
        <begin position="70"/>
        <end position="92"/>
    </location>
</feature>
<evidence type="ECO:0000313" key="3">
    <source>
        <dbReference type="Proteomes" id="UP000019112"/>
    </source>
</evidence>
<feature type="transmembrane region" description="Helical" evidence="1">
    <location>
        <begin position="7"/>
        <end position="27"/>
    </location>
</feature>
<feature type="transmembrane region" description="Helical" evidence="1">
    <location>
        <begin position="253"/>
        <end position="273"/>
    </location>
</feature>
<dbReference type="OrthoDB" id="9765532at2"/>
<accession>W6TDD0</accession>
<sequence>MHNFLHWVGISLPFFILLAFMVILPQWAKHHWECYHKKYILGLIGSSVIGSSLLDQKFTLYFVDSFCSEYLPFILFLGCLYGLSCGIHVKILAHPSPKWNTLSLFLGTITAAVLGTTGACVIWGHALLQLNVQRRYKTHTMIFLIFCVANVGGIFSSLGDPPLLLGFLKGVPFLWATKHLTLAGIYVSSALLGVYYLIDKKMYNRESLTKDFSSFSVQIKGVKCVFALVFLTFGVVLIQKYSTQTWKLCSGNMLIHSSDIYRISFLSLVFYGIQRKKKLLCFSSDILKELSWTFFGLFMCVVPVIQWLSTAQVRAFLQIKGKPKILFWVSGMFSSFLDNAPTYMLCVEIAGGFQKITTNELKHVAFGTVMMGAMTYLGNAPNLLVKSIAEHHGVLMPSYADYMKWSFLILFPILFVLIQLIPNISIS</sequence>
<feature type="transmembrane region" description="Helical" evidence="1">
    <location>
        <begin position="140"/>
        <end position="159"/>
    </location>
</feature>
<keyword evidence="1" id="KW-0472">Membrane</keyword>
<feature type="transmembrane region" description="Helical" evidence="1">
    <location>
        <begin position="104"/>
        <end position="128"/>
    </location>
</feature>
<dbReference type="EMBL" id="AWTR02000070">
    <property type="protein sequence ID" value="ETZ07013.1"/>
    <property type="molecule type" value="Genomic_DNA"/>
</dbReference>
<dbReference type="AlphaFoldDB" id="W6TDD0"/>
<proteinExistence type="predicted"/>
<feature type="transmembrane region" description="Helical" evidence="1">
    <location>
        <begin position="325"/>
        <end position="351"/>
    </location>
</feature>
<keyword evidence="1" id="KW-0812">Transmembrane</keyword>
<keyword evidence="3" id="KW-1185">Reference proteome</keyword>
<protein>
    <recommendedName>
        <fullName evidence="4">Sodium:proton antiporter</fullName>
    </recommendedName>
</protein>
<dbReference type="RefSeq" id="WP_021827749.1">
    <property type="nucleotide sequence ID" value="NZ_AWTR02000070.1"/>
</dbReference>
<feature type="transmembrane region" description="Helical" evidence="1">
    <location>
        <begin position="363"/>
        <end position="385"/>
    </location>
</feature>
<name>W6TDD0_HOLOB</name>
<dbReference type="Pfam" id="PF16980">
    <property type="entry name" value="CitMHS_2"/>
    <property type="match status" value="1"/>
</dbReference>
<dbReference type="InterPro" id="IPR031566">
    <property type="entry name" value="CitMHS_2"/>
</dbReference>
<feature type="transmembrane region" description="Helical" evidence="1">
    <location>
        <begin position="39"/>
        <end position="58"/>
    </location>
</feature>
<feature type="transmembrane region" description="Helical" evidence="1">
    <location>
        <begin position="294"/>
        <end position="313"/>
    </location>
</feature>
<evidence type="ECO:0008006" key="4">
    <source>
        <dbReference type="Google" id="ProtNLM"/>
    </source>
</evidence>
<feature type="transmembrane region" description="Helical" evidence="1">
    <location>
        <begin position="219"/>
        <end position="241"/>
    </location>
</feature>
<evidence type="ECO:0000313" key="2">
    <source>
        <dbReference type="EMBL" id="ETZ07013.1"/>
    </source>
</evidence>